<proteinExistence type="inferred from homology"/>
<evidence type="ECO:0000313" key="8">
    <source>
        <dbReference type="Proteomes" id="UP000619079"/>
    </source>
</evidence>
<dbReference type="PANTHER" id="PTHR12001:SF69">
    <property type="entry name" value="ALL TRANS-POLYPRENYL-DIPHOSPHATE SYNTHASE PDSS1"/>
    <property type="match status" value="1"/>
</dbReference>
<dbReference type="GO" id="GO:0046872">
    <property type="term" value="F:metal ion binding"/>
    <property type="evidence" value="ECO:0007669"/>
    <property type="project" value="UniProtKB-KW"/>
</dbReference>
<dbReference type="InterPro" id="IPR033749">
    <property type="entry name" value="Polyprenyl_synt_CS"/>
</dbReference>
<dbReference type="InterPro" id="IPR008949">
    <property type="entry name" value="Isoprenoid_synthase_dom_sf"/>
</dbReference>
<organism evidence="7 8">
    <name type="scientific">Sedimentitalea arenosa</name>
    <dbReference type="NCBI Taxonomy" id="2798803"/>
    <lineage>
        <taxon>Bacteria</taxon>
        <taxon>Pseudomonadati</taxon>
        <taxon>Pseudomonadota</taxon>
        <taxon>Alphaproteobacteria</taxon>
        <taxon>Rhodobacterales</taxon>
        <taxon>Paracoccaceae</taxon>
        <taxon>Sedimentitalea</taxon>
    </lineage>
</organism>
<gene>
    <name evidence="7" type="ORF">JF290_04140</name>
</gene>
<evidence type="ECO:0000313" key="7">
    <source>
        <dbReference type="EMBL" id="MBJ6370707.1"/>
    </source>
</evidence>
<comment type="similarity">
    <text evidence="2 6">Belongs to the FPP/GGPP synthase family.</text>
</comment>
<dbReference type="AlphaFoldDB" id="A0A8J7ISQ1"/>
<keyword evidence="8" id="KW-1185">Reference proteome</keyword>
<dbReference type="GO" id="GO:0004659">
    <property type="term" value="F:prenyltransferase activity"/>
    <property type="evidence" value="ECO:0007669"/>
    <property type="project" value="InterPro"/>
</dbReference>
<dbReference type="EMBL" id="JAELVR010000002">
    <property type="protein sequence ID" value="MBJ6370707.1"/>
    <property type="molecule type" value="Genomic_DNA"/>
</dbReference>
<dbReference type="PANTHER" id="PTHR12001">
    <property type="entry name" value="GERANYLGERANYL PYROPHOSPHATE SYNTHASE"/>
    <property type="match status" value="1"/>
</dbReference>
<protein>
    <submittedName>
        <fullName evidence="7">Polyprenyl synthetase family protein</fullName>
    </submittedName>
</protein>
<dbReference type="PROSITE" id="PS00723">
    <property type="entry name" value="POLYPRENYL_SYNTHASE_1"/>
    <property type="match status" value="1"/>
</dbReference>
<reference evidence="7" key="1">
    <citation type="submission" date="2020-12" db="EMBL/GenBank/DDBJ databases">
        <title>Sedimentitalea sp. nov., isolated from sand in Incheon.</title>
        <authorList>
            <person name="Kim W."/>
        </authorList>
    </citation>
    <scope>NUCLEOTIDE SEQUENCE</scope>
    <source>
        <strain evidence="7">CAU 1593</strain>
    </source>
</reference>
<comment type="caution">
    <text evidence="7">The sequence shown here is derived from an EMBL/GenBank/DDBJ whole genome shotgun (WGS) entry which is preliminary data.</text>
</comment>
<evidence type="ECO:0000256" key="2">
    <source>
        <dbReference type="ARBA" id="ARBA00006706"/>
    </source>
</evidence>
<dbReference type="InterPro" id="IPR000092">
    <property type="entry name" value="Polyprenyl_synt"/>
</dbReference>
<dbReference type="SUPFAM" id="SSF48576">
    <property type="entry name" value="Terpenoid synthases"/>
    <property type="match status" value="1"/>
</dbReference>
<evidence type="ECO:0000256" key="6">
    <source>
        <dbReference type="RuleBase" id="RU004466"/>
    </source>
</evidence>
<name>A0A8J7ISQ1_9RHOB</name>
<dbReference type="GO" id="GO:0008299">
    <property type="term" value="P:isoprenoid biosynthetic process"/>
    <property type="evidence" value="ECO:0007669"/>
    <property type="project" value="InterPro"/>
</dbReference>
<keyword evidence="4" id="KW-0479">Metal-binding</keyword>
<dbReference type="RefSeq" id="WP_199023480.1">
    <property type="nucleotide sequence ID" value="NZ_JAELVR010000002.1"/>
</dbReference>
<dbReference type="Gene3D" id="1.10.600.10">
    <property type="entry name" value="Farnesyl Diphosphate Synthase"/>
    <property type="match status" value="1"/>
</dbReference>
<accession>A0A8J7ISQ1</accession>
<keyword evidence="3 6" id="KW-0808">Transferase</keyword>
<dbReference type="Pfam" id="PF00348">
    <property type="entry name" value="polyprenyl_synt"/>
    <property type="match status" value="1"/>
</dbReference>
<evidence type="ECO:0000256" key="1">
    <source>
        <dbReference type="ARBA" id="ARBA00001946"/>
    </source>
</evidence>
<comment type="cofactor">
    <cofactor evidence="1">
        <name>Mg(2+)</name>
        <dbReference type="ChEBI" id="CHEBI:18420"/>
    </cofactor>
</comment>
<evidence type="ECO:0000256" key="3">
    <source>
        <dbReference type="ARBA" id="ARBA00022679"/>
    </source>
</evidence>
<sequence>MNNDHGAGRADWVIPELGFEVETERLRQAIADWLEGTDPEMSEALGWQFLAGSKYFRPLTMFSCARAQTGEVSDRVIRSAVALELFHNMTLVVDDILDRSDTRRGKATMHARFGQLNALMTSGYMTAEAYRMMADDAQAVRLLSELMTRLGAAECAQWRLRCQPLGVSDWRKLAQEDTGSMFEVAACLADRSEALRLYGRYLGMLYHACDDVSDVRGTDALGEGGGDEDIRDGILTLPAAIATLDKDVREMFRKPDASNYAALAAAFRAVLPEAEAELDILADQARDEAIKNADDPAPLLALVDRTRLLGNKV</sequence>
<dbReference type="Proteomes" id="UP000619079">
    <property type="component" value="Unassembled WGS sequence"/>
</dbReference>
<keyword evidence="5" id="KW-0460">Magnesium</keyword>
<evidence type="ECO:0000256" key="5">
    <source>
        <dbReference type="ARBA" id="ARBA00022842"/>
    </source>
</evidence>
<evidence type="ECO:0000256" key="4">
    <source>
        <dbReference type="ARBA" id="ARBA00022723"/>
    </source>
</evidence>